<keyword evidence="2" id="KW-1185">Reference proteome</keyword>
<dbReference type="SUPFAM" id="SSF48452">
    <property type="entry name" value="TPR-like"/>
    <property type="match status" value="1"/>
</dbReference>
<dbReference type="InterPro" id="IPR027417">
    <property type="entry name" value="P-loop_NTPase"/>
</dbReference>
<comment type="caution">
    <text evidence="1">The sequence shown here is derived from an EMBL/GenBank/DDBJ whole genome shotgun (WGS) entry which is preliminary data.</text>
</comment>
<dbReference type="EMBL" id="RFFJ01000069">
    <property type="protein sequence ID" value="RMI39653.1"/>
    <property type="molecule type" value="Genomic_DNA"/>
</dbReference>
<organism evidence="1 2">
    <name type="scientific">Streptomyces triticirhizae</name>
    <dbReference type="NCBI Taxonomy" id="2483353"/>
    <lineage>
        <taxon>Bacteria</taxon>
        <taxon>Bacillati</taxon>
        <taxon>Actinomycetota</taxon>
        <taxon>Actinomycetes</taxon>
        <taxon>Kitasatosporales</taxon>
        <taxon>Streptomycetaceae</taxon>
        <taxon>Streptomyces</taxon>
    </lineage>
</organism>
<dbReference type="RefSeq" id="WP_122184258.1">
    <property type="nucleotide sequence ID" value="NZ_RFFJ01000069.1"/>
</dbReference>
<gene>
    <name evidence="1" type="ORF">EBN88_14325</name>
</gene>
<name>A0A3M2LSV0_9ACTN</name>
<dbReference type="Gene3D" id="1.25.40.10">
    <property type="entry name" value="Tetratricopeptide repeat domain"/>
    <property type="match status" value="1"/>
</dbReference>
<dbReference type="Gene3D" id="3.40.50.300">
    <property type="entry name" value="P-loop containing nucleotide triphosphate hydrolases"/>
    <property type="match status" value="1"/>
</dbReference>
<dbReference type="Proteomes" id="UP000278673">
    <property type="component" value="Unassembled WGS sequence"/>
</dbReference>
<sequence>MSGGDGHDGVNEGVRDGVPGVRNQVTGVVRGGLIQAGTIQSLTVQHPSDWPPVPWEIPAPDPGFVNRVSELAVLDEALRRWAAGDARHPASLVLTGPGGLGKSQLCFEWADRSRAHFPDGQLYVDLAAVRQPGGSVDLGAVAAGFARRLGVSGDLIPPDPAGRVASYRSATSGRRRLLVVIDNAEHESEVRALLPRHGMVLVTSRRPLARLRFDGARSLVLDGLDTAACRALVRSWLDESEISDATLSALVRVCGGRPLTLRAVGERLLDGSGASVQRVVAELADDAARQRQRARASDGGDTTMSDAFTRVYRSFPPATRRLYRLLGALPGPTFPHELALGLGGPDRSEAEAGLAALAAARLVRQLAPGHWAFPDDVREHAAALAEQREREEALRFGVDFAVAACELVDRTVLGERLRLTGTERRPEIPVLPELPSPGAALDWTEREQATLLALLRTAAERGRHEPVWLMCQALWAYFHSRKPYIAWIEAHLLGIEAASWAARPDAELRMVNQLARAHIELGDHAGARETLEPVETLLTTVGNTQLRGTIHETRGVLARATGQPAEAADHFRAALEANAGDERGMALQGYQLAGALLDLGQPDAALAELDRAQARVPDARHAALHARIGIVRGAALRDLGRREEAVAALDAAAGLAERLSLWAKAEGALETLSGWVTDPEARERVAARLAAVRRRAGIS</sequence>
<dbReference type="PANTHER" id="PTHR47691:SF3">
    <property type="entry name" value="HTH-TYPE TRANSCRIPTIONAL REGULATOR RV0890C-RELATED"/>
    <property type="match status" value="1"/>
</dbReference>
<evidence type="ECO:0000313" key="2">
    <source>
        <dbReference type="Proteomes" id="UP000278673"/>
    </source>
</evidence>
<dbReference type="PANTHER" id="PTHR47691">
    <property type="entry name" value="REGULATOR-RELATED"/>
    <property type="match status" value="1"/>
</dbReference>
<dbReference type="InterPro" id="IPR011990">
    <property type="entry name" value="TPR-like_helical_dom_sf"/>
</dbReference>
<reference evidence="1 2" key="1">
    <citation type="submission" date="2018-10" db="EMBL/GenBank/DDBJ databases">
        <title>Isolation, diversity and antifungal activity of actinobacteria from wheat.</title>
        <authorList>
            <person name="Han C."/>
        </authorList>
    </citation>
    <scope>NUCLEOTIDE SEQUENCE [LARGE SCALE GENOMIC DNA]</scope>
    <source>
        <strain evidence="1 2">NEAU-YY642</strain>
    </source>
</reference>
<accession>A0A3M2LSV0</accession>
<dbReference type="Pfam" id="PF14559">
    <property type="entry name" value="TPR_19"/>
    <property type="match status" value="1"/>
</dbReference>
<dbReference type="SUPFAM" id="SSF52540">
    <property type="entry name" value="P-loop containing nucleoside triphosphate hydrolases"/>
    <property type="match status" value="1"/>
</dbReference>
<evidence type="ECO:0008006" key="3">
    <source>
        <dbReference type="Google" id="ProtNLM"/>
    </source>
</evidence>
<evidence type="ECO:0000313" key="1">
    <source>
        <dbReference type="EMBL" id="RMI39653.1"/>
    </source>
</evidence>
<dbReference type="AlphaFoldDB" id="A0A3M2LSV0"/>
<proteinExistence type="predicted"/>
<dbReference type="PRINTS" id="PR00364">
    <property type="entry name" value="DISEASERSIST"/>
</dbReference>
<protein>
    <recommendedName>
        <fullName evidence="3">Tetratricopeptide repeat protein</fullName>
    </recommendedName>
</protein>